<dbReference type="CDD" id="cd09836">
    <property type="entry name" value="CBS_pair_arch"/>
    <property type="match status" value="1"/>
</dbReference>
<evidence type="ECO:0000313" key="4">
    <source>
        <dbReference type="EMBL" id="CCC81779.1"/>
    </source>
</evidence>
<keyword evidence="5" id="KW-1185">Reference proteome</keyword>
<dbReference type="GeneID" id="11262024"/>
<proteinExistence type="predicted"/>
<feature type="domain" description="CBS" evidence="3">
    <location>
        <begin position="14"/>
        <end position="72"/>
    </location>
</feature>
<accession>G4RJN4</accession>
<dbReference type="InterPro" id="IPR000644">
    <property type="entry name" value="CBS_dom"/>
</dbReference>
<dbReference type="InterPro" id="IPR046342">
    <property type="entry name" value="CBS_dom_sf"/>
</dbReference>
<dbReference type="STRING" id="768679.TTX_1139"/>
<dbReference type="EMBL" id="FN869859">
    <property type="protein sequence ID" value="CCC81779.1"/>
    <property type="molecule type" value="Genomic_DNA"/>
</dbReference>
<gene>
    <name evidence="4" type="ordered locus">TTX_1139</name>
</gene>
<evidence type="ECO:0000256" key="2">
    <source>
        <dbReference type="PROSITE-ProRule" id="PRU00703"/>
    </source>
</evidence>
<dbReference type="SMART" id="SM00116">
    <property type="entry name" value="CBS"/>
    <property type="match status" value="2"/>
</dbReference>
<dbReference type="SUPFAM" id="SSF54631">
    <property type="entry name" value="CBS-domain pair"/>
    <property type="match status" value="1"/>
</dbReference>
<dbReference type="Gene3D" id="3.10.580.10">
    <property type="entry name" value="CBS-domain"/>
    <property type="match status" value="1"/>
</dbReference>
<dbReference type="PANTHER" id="PTHR43080">
    <property type="entry name" value="CBS DOMAIN-CONTAINING PROTEIN CBSX3, MITOCHONDRIAL"/>
    <property type="match status" value="1"/>
</dbReference>
<reference evidence="4 5" key="1">
    <citation type="journal article" date="2011" name="PLoS ONE">
        <title>The complete genome sequence of Thermoproteus tenax: a physiologically versatile member of the Crenarchaeota.</title>
        <authorList>
            <person name="Siebers B."/>
            <person name="Zaparty M."/>
            <person name="Raddatz G."/>
            <person name="Tjaden B."/>
            <person name="Albers S.V."/>
            <person name="Bell S.D."/>
            <person name="Blombach F."/>
            <person name="Kletzin A."/>
            <person name="Kyrpides N."/>
            <person name="Lanz C."/>
            <person name="Plagens A."/>
            <person name="Rampp M."/>
            <person name="Rosinus A."/>
            <person name="von Jan M."/>
            <person name="Makarova K.S."/>
            <person name="Klenk H.P."/>
            <person name="Schuster S.C."/>
            <person name="Hensel R."/>
        </authorList>
    </citation>
    <scope>NUCLEOTIDE SEQUENCE [LARGE SCALE GENOMIC DNA]</scope>
    <source>
        <strain evidence="5">ATCC 35583 / DSM 2078 / JCM 9277 / NBRC 100435 / Kra 1</strain>
    </source>
</reference>
<evidence type="ECO:0000313" key="5">
    <source>
        <dbReference type="Proteomes" id="UP000002654"/>
    </source>
</evidence>
<dbReference type="PATRIC" id="fig|768679.9.peg.1148"/>
<evidence type="ECO:0000259" key="3">
    <source>
        <dbReference type="PROSITE" id="PS51371"/>
    </source>
</evidence>
<dbReference type="AlphaFoldDB" id="G4RJN4"/>
<dbReference type="RefSeq" id="WP_014127034.1">
    <property type="nucleotide sequence ID" value="NC_016070.1"/>
</dbReference>
<dbReference type="PANTHER" id="PTHR43080:SF2">
    <property type="entry name" value="CBS DOMAIN-CONTAINING PROTEIN"/>
    <property type="match status" value="1"/>
</dbReference>
<evidence type="ECO:0000256" key="1">
    <source>
        <dbReference type="ARBA" id="ARBA00023122"/>
    </source>
</evidence>
<keyword evidence="1 2" id="KW-0129">CBS domain</keyword>
<name>G4RJN4_THETK</name>
<dbReference type="Proteomes" id="UP000002654">
    <property type="component" value="Chromosome"/>
</dbReference>
<dbReference type="Pfam" id="PF00571">
    <property type="entry name" value="CBS"/>
    <property type="match status" value="2"/>
</dbReference>
<sequence>MPKRAIPLRVSDVMVREVVTAGKNTPLREVANTMYEKRIGSVVITDESGRVAGIVTERDVVYACARGMSPDSPIWMIMTESPITIEPEAPLLEAVEKMRNLNARHLPVVDKEGRPIGILSMRDVLDLASLLIKIRE</sequence>
<dbReference type="eggNOG" id="arCOG00606">
    <property type="taxonomic scope" value="Archaea"/>
</dbReference>
<organism evidence="4 5">
    <name type="scientific">Thermoproteus tenax (strain ATCC 35583 / DSM 2078 / JCM 9277 / NBRC 100435 / Kra 1)</name>
    <dbReference type="NCBI Taxonomy" id="768679"/>
    <lineage>
        <taxon>Archaea</taxon>
        <taxon>Thermoproteota</taxon>
        <taxon>Thermoprotei</taxon>
        <taxon>Thermoproteales</taxon>
        <taxon>Thermoproteaceae</taxon>
        <taxon>Thermoproteus</taxon>
    </lineage>
</organism>
<dbReference type="HOGENOM" id="CLU_040681_12_1_2"/>
<dbReference type="KEGG" id="ttn:TTX_1139"/>
<dbReference type="PaxDb" id="768679-TTX_1139"/>
<feature type="domain" description="CBS" evidence="3">
    <location>
        <begin position="78"/>
        <end position="136"/>
    </location>
</feature>
<protein>
    <submittedName>
        <fullName evidence="4">CBS domain</fullName>
    </submittedName>
</protein>
<dbReference type="PROSITE" id="PS51371">
    <property type="entry name" value="CBS"/>
    <property type="match status" value="2"/>
</dbReference>
<dbReference type="InterPro" id="IPR051257">
    <property type="entry name" value="Diverse_CBS-Domain"/>
</dbReference>
<dbReference type="OrthoDB" id="8919at2157"/>